<reference evidence="2" key="1">
    <citation type="submission" date="2023-01" db="EMBL/GenBank/DDBJ databases">
        <title>Phages are important unrecognized players in the ecology of the oral pathogen Porphyromonas gingivalis.</title>
        <authorList>
            <person name="Matrishin C.B."/>
            <person name="Kauffman K.M."/>
        </authorList>
    </citation>
    <scope>NUCLEOTIDE SEQUENCE</scope>
    <source>
        <strain evidence="2">ATCC 49417</strain>
        <strain evidence="1">HG1691old</strain>
    </source>
</reference>
<accession>A0AAF0BFM7</accession>
<dbReference type="AlphaFoldDB" id="A0AAF0BFM7"/>
<proteinExistence type="predicted"/>
<dbReference type="Proteomes" id="UP001179501">
    <property type="component" value="Chromosome"/>
</dbReference>
<dbReference type="RefSeq" id="WP_157763428.1">
    <property type="nucleotide sequence ID" value="NZ_BAABSJ010000004.1"/>
</dbReference>
<evidence type="ECO:0000313" key="2">
    <source>
        <dbReference type="EMBL" id="WCG03473.1"/>
    </source>
</evidence>
<dbReference type="Proteomes" id="UP001179540">
    <property type="component" value="Chromosome"/>
</dbReference>
<name>A0AAF0BFM7_PORGN</name>
<dbReference type="EMBL" id="CP116613">
    <property type="protein sequence ID" value="WCF98752.1"/>
    <property type="molecule type" value="Genomic_DNA"/>
</dbReference>
<protein>
    <submittedName>
        <fullName evidence="2">DUF1661 domain-containing protein</fullName>
    </submittedName>
</protein>
<evidence type="ECO:0000313" key="3">
    <source>
        <dbReference type="Proteomes" id="UP001179501"/>
    </source>
</evidence>
<dbReference type="GeneID" id="43496809"/>
<dbReference type="EMBL" id="CP116614">
    <property type="protein sequence ID" value="WCG03473.1"/>
    <property type="molecule type" value="Genomic_DNA"/>
</dbReference>
<organism evidence="2 3">
    <name type="scientific">Porphyromonas gingivalis</name>
    <name type="common">Bacteroides gingivalis</name>
    <dbReference type="NCBI Taxonomy" id="837"/>
    <lineage>
        <taxon>Bacteria</taxon>
        <taxon>Pseudomonadati</taxon>
        <taxon>Bacteroidota</taxon>
        <taxon>Bacteroidia</taxon>
        <taxon>Bacteroidales</taxon>
        <taxon>Porphyromonadaceae</taxon>
        <taxon>Porphyromonas</taxon>
    </lineage>
</organism>
<dbReference type="InterPro" id="IPR012456">
    <property type="entry name" value="DUF1661"/>
</dbReference>
<sequence>MAREFFVSRTKSKKIPRHIFRSNKCKNFGT</sequence>
<dbReference type="Pfam" id="PF07877">
    <property type="entry name" value="DUF1661"/>
    <property type="match status" value="1"/>
</dbReference>
<gene>
    <name evidence="1" type="ORF">NY149_09660</name>
    <name evidence="2" type="ORF">NY151_01635</name>
</gene>
<evidence type="ECO:0000313" key="1">
    <source>
        <dbReference type="EMBL" id="WCF98752.1"/>
    </source>
</evidence>